<evidence type="ECO:0000313" key="4">
    <source>
        <dbReference type="EMBL" id="MBF5060213.1"/>
    </source>
</evidence>
<dbReference type="Pfam" id="PF10263">
    <property type="entry name" value="SprT-like"/>
    <property type="match status" value="1"/>
</dbReference>
<dbReference type="EMBL" id="JAAEJV010000094">
    <property type="protein sequence ID" value="MBF5060213.1"/>
    <property type="molecule type" value="Genomic_DNA"/>
</dbReference>
<evidence type="ECO:0000259" key="1">
    <source>
        <dbReference type="Pfam" id="PF10263"/>
    </source>
</evidence>
<organism evidence="4 5">
    <name type="scientific">Candidatus Neptunichlamydia vexilliferae</name>
    <dbReference type="NCBI Taxonomy" id="1651774"/>
    <lineage>
        <taxon>Bacteria</taxon>
        <taxon>Pseudomonadati</taxon>
        <taxon>Chlamydiota</taxon>
        <taxon>Chlamydiia</taxon>
        <taxon>Parachlamydiales</taxon>
        <taxon>Simkaniaceae</taxon>
        <taxon>Candidatus Neptunichlamydia</taxon>
    </lineage>
</organism>
<accession>A0ABS0B1D2</accession>
<evidence type="ECO:0000259" key="3">
    <source>
        <dbReference type="Pfam" id="PF23771"/>
    </source>
</evidence>
<name>A0ABS0B1D2_9BACT</name>
<evidence type="ECO:0008006" key="6">
    <source>
        <dbReference type="Google" id="ProtNLM"/>
    </source>
</evidence>
<feature type="domain" description="DUF2786" evidence="2">
    <location>
        <begin position="141"/>
        <end position="176"/>
    </location>
</feature>
<dbReference type="InterPro" id="IPR024498">
    <property type="entry name" value="DUF2786"/>
</dbReference>
<dbReference type="Pfam" id="PF10979">
    <property type="entry name" value="DUF2786"/>
    <property type="match status" value="1"/>
</dbReference>
<evidence type="ECO:0000313" key="5">
    <source>
        <dbReference type="Proteomes" id="UP001194714"/>
    </source>
</evidence>
<sequence>MYPMEILYSKTILAFLKKVKGLAQEILTEEMSLPVGRSRFHIGALSYPLHFTVFDHPSKLGYFQHDLYEIGINKLFLLEEEETIKDLLRHELAHYMTFIEHGPDVSPHGKEFREICKKYGWSTEVARAQVSIEKAVKNKQIVDKVRKLLSLATSPEPKEAEAATLKAQELLAKYNVKFHEEDDPIHLLRVLQKKRGSAKLQAIASILRLFFVYPIFNHGKGVLYLEILGDPLNIEVAEYVAHFLDHHFELLWKEAKKEEPRLKGTVAKNSFFRGIAEGYEKKGLPTSRTLIQIEKSLAAIYPQITSRKVSYHHSEAAAKKGREKGKGLKIREGLRQKKQQLAINIKNC</sequence>
<feature type="domain" description="SprT-like" evidence="1">
    <location>
        <begin position="62"/>
        <end position="121"/>
    </location>
</feature>
<dbReference type="Pfam" id="PF23771">
    <property type="entry name" value="DUF7168"/>
    <property type="match status" value="1"/>
</dbReference>
<reference evidence="4 5" key="1">
    <citation type="submission" date="2020-01" db="EMBL/GenBank/DDBJ databases">
        <title>Draft genome sequence of Cand. Neptunochlamydia vexilliferae K9.</title>
        <authorList>
            <person name="Schulz F."/>
            <person name="Koestlbacher S."/>
            <person name="Wascher F."/>
            <person name="Pizzetti I."/>
            <person name="Horn M."/>
        </authorList>
    </citation>
    <scope>NUCLEOTIDE SEQUENCE [LARGE SCALE GENOMIC DNA]</scope>
    <source>
        <strain evidence="4 5">K9</strain>
    </source>
</reference>
<proteinExistence type="predicted"/>
<gene>
    <name evidence="4" type="ORF">NEPTK9_001744</name>
</gene>
<dbReference type="InterPro" id="IPR006640">
    <property type="entry name" value="SprT-like_domain"/>
</dbReference>
<dbReference type="Proteomes" id="UP001194714">
    <property type="component" value="Unassembled WGS sequence"/>
</dbReference>
<keyword evidence="5" id="KW-1185">Reference proteome</keyword>
<feature type="domain" description="DUF7168" evidence="3">
    <location>
        <begin position="200"/>
        <end position="282"/>
    </location>
</feature>
<protein>
    <recommendedName>
        <fullName evidence="6">DUF2786 domain-containing protein</fullName>
    </recommendedName>
</protein>
<dbReference type="InterPro" id="IPR055592">
    <property type="entry name" value="DUF7168"/>
</dbReference>
<comment type="caution">
    <text evidence="4">The sequence shown here is derived from an EMBL/GenBank/DDBJ whole genome shotgun (WGS) entry which is preliminary data.</text>
</comment>
<evidence type="ECO:0000259" key="2">
    <source>
        <dbReference type="Pfam" id="PF10979"/>
    </source>
</evidence>